<dbReference type="PANTHER" id="PTHR44591">
    <property type="entry name" value="STRESS RESPONSE REGULATOR PROTEIN 1"/>
    <property type="match status" value="1"/>
</dbReference>
<dbReference type="Proteomes" id="UP000198925">
    <property type="component" value="Unassembled WGS sequence"/>
</dbReference>
<protein>
    <submittedName>
        <fullName evidence="4">CheY chemotaxis protein or a CheY-like REC (Receiver) domain</fullName>
    </submittedName>
</protein>
<dbReference type="SMART" id="SM00448">
    <property type="entry name" value="REC"/>
    <property type="match status" value="1"/>
</dbReference>
<dbReference type="GO" id="GO:0000160">
    <property type="term" value="P:phosphorelay signal transduction system"/>
    <property type="evidence" value="ECO:0007669"/>
    <property type="project" value="InterPro"/>
</dbReference>
<evidence type="ECO:0000256" key="2">
    <source>
        <dbReference type="PROSITE-ProRule" id="PRU00169"/>
    </source>
</evidence>
<dbReference type="Gene3D" id="3.40.50.2300">
    <property type="match status" value="1"/>
</dbReference>
<evidence type="ECO:0000259" key="3">
    <source>
        <dbReference type="PROSITE" id="PS50110"/>
    </source>
</evidence>
<dbReference type="AlphaFoldDB" id="A0A1G7EJ36"/>
<organism evidence="4 5">
    <name type="scientific">Belnapia rosea</name>
    <dbReference type="NCBI Taxonomy" id="938405"/>
    <lineage>
        <taxon>Bacteria</taxon>
        <taxon>Pseudomonadati</taxon>
        <taxon>Pseudomonadota</taxon>
        <taxon>Alphaproteobacteria</taxon>
        <taxon>Acetobacterales</taxon>
        <taxon>Roseomonadaceae</taxon>
        <taxon>Belnapia</taxon>
    </lineage>
</organism>
<dbReference type="InterPro" id="IPR050595">
    <property type="entry name" value="Bact_response_regulator"/>
</dbReference>
<dbReference type="STRING" id="938405.SAMN02927895_00009"/>
<sequence length="175" mass="18993">MPRPRYCHALVKNDQSNLPHFVNASDKTLGEGFAGWGKIMRILIVEDEWLIRMLVRDLLEEAGFECRDVGDAAEAAKILDGKSGWQPDLLVTDYNLGAGPNGVAVAIEARRHSPGLPVVYATGNPECLAGQMLGMRERIVVKPFSFDELVGAVHDLGPQTSLRAGPCRKVATASL</sequence>
<evidence type="ECO:0000313" key="4">
    <source>
        <dbReference type="EMBL" id="SDE63648.1"/>
    </source>
</evidence>
<dbReference type="SUPFAM" id="SSF52172">
    <property type="entry name" value="CheY-like"/>
    <property type="match status" value="1"/>
</dbReference>
<keyword evidence="5" id="KW-1185">Reference proteome</keyword>
<dbReference type="EMBL" id="FMZX01000079">
    <property type="protein sequence ID" value="SDE63648.1"/>
    <property type="molecule type" value="Genomic_DNA"/>
</dbReference>
<dbReference type="OrthoDB" id="7326651at2"/>
<evidence type="ECO:0000313" key="5">
    <source>
        <dbReference type="Proteomes" id="UP000198925"/>
    </source>
</evidence>
<feature type="modified residue" description="4-aspartylphosphate" evidence="2">
    <location>
        <position position="93"/>
    </location>
</feature>
<reference evidence="4 5" key="1">
    <citation type="submission" date="2016-10" db="EMBL/GenBank/DDBJ databases">
        <authorList>
            <person name="de Groot N.N."/>
        </authorList>
    </citation>
    <scope>NUCLEOTIDE SEQUENCE [LARGE SCALE GENOMIC DNA]</scope>
    <source>
        <strain evidence="4 5">CPCC 100156</strain>
    </source>
</reference>
<accession>A0A1G7EJ36</accession>
<dbReference type="PANTHER" id="PTHR44591:SF3">
    <property type="entry name" value="RESPONSE REGULATORY DOMAIN-CONTAINING PROTEIN"/>
    <property type="match status" value="1"/>
</dbReference>
<dbReference type="PROSITE" id="PS50110">
    <property type="entry name" value="RESPONSE_REGULATORY"/>
    <property type="match status" value="1"/>
</dbReference>
<proteinExistence type="predicted"/>
<gene>
    <name evidence="4" type="ORF">SAMN04487779_10794</name>
</gene>
<dbReference type="InterPro" id="IPR001789">
    <property type="entry name" value="Sig_transdc_resp-reg_receiver"/>
</dbReference>
<dbReference type="InterPro" id="IPR011006">
    <property type="entry name" value="CheY-like_superfamily"/>
</dbReference>
<evidence type="ECO:0000256" key="1">
    <source>
        <dbReference type="ARBA" id="ARBA00022553"/>
    </source>
</evidence>
<keyword evidence="1 2" id="KW-0597">Phosphoprotein</keyword>
<feature type="domain" description="Response regulatory" evidence="3">
    <location>
        <begin position="41"/>
        <end position="157"/>
    </location>
</feature>
<dbReference type="Pfam" id="PF00072">
    <property type="entry name" value="Response_reg"/>
    <property type="match status" value="1"/>
</dbReference>
<name>A0A1G7EJ36_9PROT</name>